<accession>F0WDU6</accession>
<dbReference type="EMBL" id="FR824114">
    <property type="protein sequence ID" value="CCA19373.1"/>
    <property type="molecule type" value="Genomic_DNA"/>
</dbReference>
<dbReference type="HOGENOM" id="CLU_1698734_0_0_1"/>
<organism evidence="1">
    <name type="scientific">Albugo laibachii Nc14</name>
    <dbReference type="NCBI Taxonomy" id="890382"/>
    <lineage>
        <taxon>Eukaryota</taxon>
        <taxon>Sar</taxon>
        <taxon>Stramenopiles</taxon>
        <taxon>Oomycota</taxon>
        <taxon>Peronosporomycetes</taxon>
        <taxon>Albuginales</taxon>
        <taxon>Albuginaceae</taxon>
        <taxon>Albugo</taxon>
    </lineage>
</organism>
<dbReference type="AlphaFoldDB" id="F0WDU6"/>
<protein>
    <submittedName>
        <fullName evidence="1">AlNc14C69G4814 protein</fullName>
    </submittedName>
</protein>
<sequence length="155" mass="17977">MWLEMFDDGVKCSRKRLKEPIKLMGFSGNRQKIREEAVVQLEFTTSEWRLQLANVECVVSSSNLPGRIRQLILNCDVMSRKGFYPRRHVAEAHRQSPVFDLQSDGFNNPEKTLLEVTLSADIETLGEDVSAEMKDERQDYLLHYTTILEIQDQND</sequence>
<proteinExistence type="predicted"/>
<gene>
    <name evidence="1" type="primary">AlNc14C69G4814</name>
    <name evidence="1" type="ORF">ALNC14_055160</name>
</gene>
<name>F0WDU6_9STRA</name>
<reference evidence="1" key="2">
    <citation type="submission" date="2011-02" db="EMBL/GenBank/DDBJ databases">
        <authorList>
            <person name="MacLean D."/>
        </authorList>
    </citation>
    <scope>NUCLEOTIDE SEQUENCE</scope>
</reference>
<reference evidence="1" key="1">
    <citation type="journal article" date="2011" name="PLoS Biol.">
        <title>Gene gain and loss during evolution of obligate parasitism in the white rust pathogen of Arabidopsis thaliana.</title>
        <authorList>
            <person name="Kemen E."/>
            <person name="Gardiner A."/>
            <person name="Schultz-Larsen T."/>
            <person name="Kemen A.C."/>
            <person name="Balmuth A.L."/>
            <person name="Robert-Seilaniantz A."/>
            <person name="Bailey K."/>
            <person name="Holub E."/>
            <person name="Studholme D.J."/>
            <person name="Maclean D."/>
            <person name="Jones J.D."/>
        </authorList>
    </citation>
    <scope>NUCLEOTIDE SEQUENCE</scope>
</reference>
<evidence type="ECO:0000313" key="1">
    <source>
        <dbReference type="EMBL" id="CCA19373.1"/>
    </source>
</evidence>